<dbReference type="Gene3D" id="3.40.190.10">
    <property type="entry name" value="Periplasmic binding protein-like II"/>
    <property type="match status" value="1"/>
</dbReference>
<keyword evidence="1" id="KW-0732">Signal</keyword>
<keyword evidence="3" id="KW-1185">Reference proteome</keyword>
<dbReference type="SUPFAM" id="SSF53850">
    <property type="entry name" value="Periplasmic binding protein-like II"/>
    <property type="match status" value="1"/>
</dbReference>
<dbReference type="Proteomes" id="UP000295066">
    <property type="component" value="Unassembled WGS sequence"/>
</dbReference>
<feature type="signal peptide" evidence="1">
    <location>
        <begin position="1"/>
        <end position="24"/>
    </location>
</feature>
<gene>
    <name evidence="2" type="ORF">C8D99_1407</name>
</gene>
<feature type="chain" id="PRO_5020687412" evidence="1">
    <location>
        <begin position="25"/>
        <end position="363"/>
    </location>
</feature>
<evidence type="ECO:0000313" key="3">
    <source>
        <dbReference type="Proteomes" id="UP000295066"/>
    </source>
</evidence>
<dbReference type="RefSeq" id="WP_133959275.1">
    <property type="nucleotide sequence ID" value="NZ_SORI01000040.1"/>
</dbReference>
<evidence type="ECO:0000256" key="1">
    <source>
        <dbReference type="SAM" id="SignalP"/>
    </source>
</evidence>
<comment type="caution">
    <text evidence="2">The sequence shown here is derived from an EMBL/GenBank/DDBJ whole genome shotgun (WGS) entry which is preliminary data.</text>
</comment>
<dbReference type="EMBL" id="SORI01000040">
    <property type="protein sequence ID" value="TDY52075.1"/>
    <property type="molecule type" value="Genomic_DNA"/>
</dbReference>
<dbReference type="OrthoDB" id="286202at2"/>
<name>A0A4R8LZ04_9BACT</name>
<evidence type="ECO:0000313" key="2">
    <source>
        <dbReference type="EMBL" id="TDY52075.1"/>
    </source>
</evidence>
<dbReference type="PANTHER" id="PTHR30024">
    <property type="entry name" value="ALIPHATIC SULFONATES-BINDING PROTEIN-RELATED"/>
    <property type="match status" value="1"/>
</dbReference>
<proteinExistence type="predicted"/>
<dbReference type="Pfam" id="PF13379">
    <property type="entry name" value="NMT1_2"/>
    <property type="match status" value="1"/>
</dbReference>
<protein>
    <submittedName>
        <fullName evidence="2">NitT/TauT family transport system substrate-binding protein</fullName>
    </submittedName>
</protein>
<organism evidence="2 3">
    <name type="scientific">Aminivibrio pyruvatiphilus</name>
    <dbReference type="NCBI Taxonomy" id="1005740"/>
    <lineage>
        <taxon>Bacteria</taxon>
        <taxon>Thermotogati</taxon>
        <taxon>Synergistota</taxon>
        <taxon>Synergistia</taxon>
        <taxon>Synergistales</taxon>
        <taxon>Aminobacteriaceae</taxon>
        <taxon>Aminivibrio</taxon>
    </lineage>
</organism>
<sequence>MIRRFLRFTAAAALVGALALPLGAAELPRVSLGYIFTTHQQPIMVAMAKGEAFEPLGTYLKPVVEKERYDLIADGAPVARLTIVVTKSGSEMATLFAQNHLNIGLGSLPAMMSSIDGGTPIKVLCPVHTEGMGFVVASDSPVKDWDSLLAAIRGGSKPYRIGYHSPTSAPKIVLEGALLEAGLKLTHDGADLSANVLLVDLKSTGNLAPALTSGQVDAWVGPDPFPAVAEVRKTGRIVFDLRELPPAGRWSSFPCCVAAARTDFLADHPEVARAVVKLLTAASEWSNTNPQEAGLIGARWIGIPEEATEHSTIAYGTEPSDSWLKGAGVYLDVLNGMNSFKGSLKGKTLEEAVPLVFDFSFNK</sequence>
<accession>A0A4R8LZ04</accession>
<dbReference type="AlphaFoldDB" id="A0A4R8LZ04"/>
<reference evidence="2 3" key="1">
    <citation type="submission" date="2019-03" db="EMBL/GenBank/DDBJ databases">
        <title>Genomic Encyclopedia of Type Strains, Phase IV (KMG-IV): sequencing the most valuable type-strain genomes for metagenomic binning, comparative biology and taxonomic classification.</title>
        <authorList>
            <person name="Goeker M."/>
        </authorList>
    </citation>
    <scope>NUCLEOTIDE SEQUENCE [LARGE SCALE GENOMIC DNA]</scope>
    <source>
        <strain evidence="2 3">DSM 25964</strain>
    </source>
</reference>